<reference evidence="15" key="1">
    <citation type="submission" date="2023-04" db="EMBL/GenBank/DDBJ databases">
        <title>Chromosome-level genome of Chaenocephalus aceratus.</title>
        <authorList>
            <person name="Park H."/>
        </authorList>
    </citation>
    <scope>NUCLEOTIDE SEQUENCE</scope>
    <source>
        <strain evidence="15">DE</strain>
        <tissue evidence="15">Muscle</tissue>
    </source>
</reference>
<evidence type="ECO:0000256" key="5">
    <source>
        <dbReference type="ARBA" id="ARBA00012487"/>
    </source>
</evidence>
<comment type="pathway">
    <text evidence="3">Lipid metabolism.</text>
</comment>
<keyword evidence="7" id="KW-0808">Transferase</keyword>
<sequence>MSGWRYIVCPVEFNNDSNRFQVDCEPSELFPLQDYALPSALESFTGWTTVRLYPFQIHSIALSSFASIMGPFGGFFAASREPSRSKILPTRSRVTVALWTGSTASTSWPHLLTSTLPASSAVFPSLTFTEPLTLHNTDS</sequence>
<comment type="similarity">
    <text evidence="4">Belongs to the CDS family.</text>
</comment>
<comment type="pathway">
    <text evidence="2">Phospholipid metabolism; CDP-diacylglycerol biosynthesis; CDP-diacylglycerol from sn-glycerol 3-phosphate: step 3/3.</text>
</comment>
<protein>
    <recommendedName>
        <fullName evidence="5">phosphatidate cytidylyltransferase</fullName>
        <ecNumber evidence="5">2.7.7.41</ecNumber>
    </recommendedName>
</protein>
<keyword evidence="11" id="KW-0443">Lipid metabolism</keyword>
<dbReference type="AlphaFoldDB" id="A0AAD9F8Y7"/>
<proteinExistence type="inferred from homology"/>
<dbReference type="PANTHER" id="PTHR13773:SF4">
    <property type="entry name" value="PHOSPHATIDATE CYTIDYLYLTRANSFERASE 2"/>
    <property type="match status" value="1"/>
</dbReference>
<gene>
    <name evidence="15" type="ORF">KUDE01_008204</name>
</gene>
<evidence type="ECO:0000256" key="6">
    <source>
        <dbReference type="ARBA" id="ARBA00022516"/>
    </source>
</evidence>
<keyword evidence="10" id="KW-1133">Transmembrane helix</keyword>
<evidence type="ECO:0000256" key="14">
    <source>
        <dbReference type="ARBA" id="ARBA00023264"/>
    </source>
</evidence>
<dbReference type="PANTHER" id="PTHR13773">
    <property type="entry name" value="PHOSPHATIDATE CYTIDYLYLTRANSFERASE"/>
    <property type="match status" value="1"/>
</dbReference>
<evidence type="ECO:0000256" key="11">
    <source>
        <dbReference type="ARBA" id="ARBA00023098"/>
    </source>
</evidence>
<evidence type="ECO:0000256" key="1">
    <source>
        <dbReference type="ARBA" id="ARBA00004141"/>
    </source>
</evidence>
<evidence type="ECO:0000256" key="3">
    <source>
        <dbReference type="ARBA" id="ARBA00005189"/>
    </source>
</evidence>
<accession>A0AAD9F8Y7</accession>
<evidence type="ECO:0000256" key="12">
    <source>
        <dbReference type="ARBA" id="ARBA00023136"/>
    </source>
</evidence>
<keyword evidence="13" id="KW-0594">Phospholipid biosynthesis</keyword>
<keyword evidence="14" id="KW-1208">Phospholipid metabolism</keyword>
<comment type="caution">
    <text evidence="15">The sequence shown here is derived from an EMBL/GenBank/DDBJ whole genome shotgun (WGS) entry which is preliminary data.</text>
</comment>
<dbReference type="InterPro" id="IPR016720">
    <property type="entry name" value="PC_Trfase_euk"/>
</dbReference>
<keyword evidence="6" id="KW-0444">Lipid biosynthesis</keyword>
<evidence type="ECO:0000313" key="16">
    <source>
        <dbReference type="Proteomes" id="UP001228049"/>
    </source>
</evidence>
<evidence type="ECO:0000256" key="13">
    <source>
        <dbReference type="ARBA" id="ARBA00023209"/>
    </source>
</evidence>
<keyword evidence="12" id="KW-0472">Membrane</keyword>
<evidence type="ECO:0000256" key="4">
    <source>
        <dbReference type="ARBA" id="ARBA00010185"/>
    </source>
</evidence>
<dbReference type="EC" id="2.7.7.41" evidence="5"/>
<dbReference type="GO" id="GO:0005789">
    <property type="term" value="C:endoplasmic reticulum membrane"/>
    <property type="evidence" value="ECO:0007669"/>
    <property type="project" value="TreeGrafter"/>
</dbReference>
<evidence type="ECO:0000256" key="7">
    <source>
        <dbReference type="ARBA" id="ARBA00022679"/>
    </source>
</evidence>
<dbReference type="GO" id="GO:0004605">
    <property type="term" value="F:phosphatidate cytidylyltransferase activity"/>
    <property type="evidence" value="ECO:0007669"/>
    <property type="project" value="UniProtKB-EC"/>
</dbReference>
<dbReference type="Proteomes" id="UP001228049">
    <property type="component" value="Unassembled WGS sequence"/>
</dbReference>
<keyword evidence="9 15" id="KW-0548">Nucleotidyltransferase</keyword>
<organism evidence="15 16">
    <name type="scientific">Dissostichus eleginoides</name>
    <name type="common">Patagonian toothfish</name>
    <name type="synonym">Dissostichus amissus</name>
    <dbReference type="NCBI Taxonomy" id="100907"/>
    <lineage>
        <taxon>Eukaryota</taxon>
        <taxon>Metazoa</taxon>
        <taxon>Chordata</taxon>
        <taxon>Craniata</taxon>
        <taxon>Vertebrata</taxon>
        <taxon>Euteleostomi</taxon>
        <taxon>Actinopterygii</taxon>
        <taxon>Neopterygii</taxon>
        <taxon>Teleostei</taxon>
        <taxon>Neoteleostei</taxon>
        <taxon>Acanthomorphata</taxon>
        <taxon>Eupercaria</taxon>
        <taxon>Perciformes</taxon>
        <taxon>Notothenioidei</taxon>
        <taxon>Nototheniidae</taxon>
        <taxon>Dissostichus</taxon>
    </lineage>
</organism>
<evidence type="ECO:0000313" key="15">
    <source>
        <dbReference type="EMBL" id="KAK1893134.1"/>
    </source>
</evidence>
<name>A0AAD9F8Y7_DISEL</name>
<evidence type="ECO:0000256" key="9">
    <source>
        <dbReference type="ARBA" id="ARBA00022695"/>
    </source>
</evidence>
<dbReference type="EMBL" id="JASDAP010000013">
    <property type="protein sequence ID" value="KAK1893134.1"/>
    <property type="molecule type" value="Genomic_DNA"/>
</dbReference>
<evidence type="ECO:0000256" key="2">
    <source>
        <dbReference type="ARBA" id="ARBA00005119"/>
    </source>
</evidence>
<evidence type="ECO:0000256" key="8">
    <source>
        <dbReference type="ARBA" id="ARBA00022692"/>
    </source>
</evidence>
<keyword evidence="8" id="KW-0812">Transmembrane</keyword>
<comment type="subcellular location">
    <subcellularLocation>
        <location evidence="1">Membrane</location>
        <topology evidence="1">Multi-pass membrane protein</topology>
    </subcellularLocation>
</comment>
<keyword evidence="16" id="KW-1185">Reference proteome</keyword>
<evidence type="ECO:0000256" key="10">
    <source>
        <dbReference type="ARBA" id="ARBA00022989"/>
    </source>
</evidence>
<dbReference type="GO" id="GO:0008654">
    <property type="term" value="P:phospholipid biosynthetic process"/>
    <property type="evidence" value="ECO:0007669"/>
    <property type="project" value="UniProtKB-KW"/>
</dbReference>